<organism evidence="9 10">
    <name type="scientific">Actinotalea ferrariae CF5-4</name>
    <dbReference type="NCBI Taxonomy" id="948458"/>
    <lineage>
        <taxon>Bacteria</taxon>
        <taxon>Bacillati</taxon>
        <taxon>Actinomycetota</taxon>
        <taxon>Actinomycetes</taxon>
        <taxon>Micrococcales</taxon>
        <taxon>Cellulomonadaceae</taxon>
        <taxon>Actinotalea</taxon>
    </lineage>
</organism>
<proteinExistence type="inferred from homology"/>
<evidence type="ECO:0000313" key="10">
    <source>
        <dbReference type="Proteomes" id="UP000019753"/>
    </source>
</evidence>
<dbReference type="InterPro" id="IPR037294">
    <property type="entry name" value="ABC_BtuC-like"/>
</dbReference>
<feature type="transmembrane region" description="Helical" evidence="8">
    <location>
        <begin position="54"/>
        <end position="72"/>
    </location>
</feature>
<evidence type="ECO:0000256" key="5">
    <source>
        <dbReference type="ARBA" id="ARBA00022692"/>
    </source>
</evidence>
<comment type="subcellular location">
    <subcellularLocation>
        <location evidence="1">Cell membrane</location>
        <topology evidence="1">Multi-pass membrane protein</topology>
    </subcellularLocation>
</comment>
<comment type="caution">
    <text evidence="9">The sequence shown here is derived from an EMBL/GenBank/DDBJ whole genome shotgun (WGS) entry which is preliminary data.</text>
</comment>
<dbReference type="AlphaFoldDB" id="A0A021VLL5"/>
<keyword evidence="4" id="KW-1003">Cell membrane</keyword>
<keyword evidence="9" id="KW-0560">Oxidoreductase</keyword>
<dbReference type="InterPro" id="IPR000522">
    <property type="entry name" value="ABC_transptr_permease_BtuC"/>
</dbReference>
<sequence>MATTSAVVVALLGAAVVAALLLGDRLLLLGDVALWLEGRAGGQVTFVLDQRVPRVLAAVVAGAALGLAGMLVQAVARNPLAEPGLLGITGGAGVGAVLLIGVVPSAGVWQISGAAAMGATVAFVLVWALARRGGLGSDRVVLVGVGVGAAASAITTVVVVVTNPWSTTAALTWLSGSTYGRSLEQSVPGLVALAVALPLALAGARTLDLLSLDDDTPRVLGVPLAPARLRLLVLAGALTASAVSAVGVVGFVGLVAPHLARRLVGSAHHRALPVALLLGALLVSVADTVGRTVVAPGQLPVGLVTALVGTPYFVHLLWRTRRG</sequence>
<feature type="transmembrane region" description="Helical" evidence="8">
    <location>
        <begin position="301"/>
        <end position="318"/>
    </location>
</feature>
<feature type="transmembrane region" description="Helical" evidence="8">
    <location>
        <begin position="84"/>
        <end position="103"/>
    </location>
</feature>
<feature type="transmembrane region" description="Helical" evidence="8">
    <location>
        <begin position="231"/>
        <end position="259"/>
    </location>
</feature>
<evidence type="ECO:0000256" key="8">
    <source>
        <dbReference type="SAM" id="Phobius"/>
    </source>
</evidence>
<dbReference type="EMBL" id="AXCW01000377">
    <property type="protein sequence ID" value="EYR61978.1"/>
    <property type="molecule type" value="Genomic_DNA"/>
</dbReference>
<dbReference type="Gene3D" id="1.10.3470.10">
    <property type="entry name" value="ABC transporter involved in vitamin B12 uptake, BtuC"/>
    <property type="match status" value="1"/>
</dbReference>
<protein>
    <submittedName>
        <fullName evidence="9">Monooxygenase</fullName>
    </submittedName>
</protein>
<dbReference type="SUPFAM" id="SSF81345">
    <property type="entry name" value="ABC transporter involved in vitamin B12 uptake, BtuC"/>
    <property type="match status" value="1"/>
</dbReference>
<keyword evidence="9" id="KW-0503">Monooxygenase</keyword>
<name>A0A021VLL5_9CELL</name>
<evidence type="ECO:0000256" key="7">
    <source>
        <dbReference type="ARBA" id="ARBA00023136"/>
    </source>
</evidence>
<dbReference type="Proteomes" id="UP000019753">
    <property type="component" value="Unassembled WGS sequence"/>
</dbReference>
<evidence type="ECO:0000313" key="9">
    <source>
        <dbReference type="EMBL" id="EYR61978.1"/>
    </source>
</evidence>
<accession>A0A021VLL5</accession>
<dbReference type="PANTHER" id="PTHR30472">
    <property type="entry name" value="FERRIC ENTEROBACTIN TRANSPORT SYSTEM PERMEASE PROTEIN"/>
    <property type="match status" value="1"/>
</dbReference>
<keyword evidence="6 8" id="KW-1133">Transmembrane helix</keyword>
<gene>
    <name evidence="9" type="ORF">N866_13450</name>
</gene>
<reference evidence="9 10" key="1">
    <citation type="submission" date="2014-01" db="EMBL/GenBank/DDBJ databases">
        <title>Actinotalea ferrariae CF5-4.</title>
        <authorList>
            <person name="Chen F."/>
            <person name="Li Y."/>
            <person name="Wang G."/>
        </authorList>
    </citation>
    <scope>NUCLEOTIDE SEQUENCE [LARGE SCALE GENOMIC DNA]</scope>
    <source>
        <strain evidence="9 10">CF5-4</strain>
    </source>
</reference>
<keyword evidence="10" id="KW-1185">Reference proteome</keyword>
<feature type="transmembrane region" description="Helical" evidence="8">
    <location>
        <begin position="271"/>
        <end position="289"/>
    </location>
</feature>
<keyword evidence="3" id="KW-0813">Transport</keyword>
<keyword evidence="7 8" id="KW-0472">Membrane</keyword>
<evidence type="ECO:0000256" key="2">
    <source>
        <dbReference type="ARBA" id="ARBA00007935"/>
    </source>
</evidence>
<evidence type="ECO:0000256" key="6">
    <source>
        <dbReference type="ARBA" id="ARBA00022989"/>
    </source>
</evidence>
<dbReference type="GO" id="GO:0022857">
    <property type="term" value="F:transmembrane transporter activity"/>
    <property type="evidence" value="ECO:0007669"/>
    <property type="project" value="InterPro"/>
</dbReference>
<evidence type="ECO:0000256" key="4">
    <source>
        <dbReference type="ARBA" id="ARBA00022475"/>
    </source>
</evidence>
<evidence type="ECO:0000256" key="1">
    <source>
        <dbReference type="ARBA" id="ARBA00004651"/>
    </source>
</evidence>
<evidence type="ECO:0000256" key="3">
    <source>
        <dbReference type="ARBA" id="ARBA00022448"/>
    </source>
</evidence>
<dbReference type="GO" id="GO:0005886">
    <property type="term" value="C:plasma membrane"/>
    <property type="evidence" value="ECO:0007669"/>
    <property type="project" value="UniProtKB-SubCell"/>
</dbReference>
<dbReference type="GO" id="GO:0004497">
    <property type="term" value="F:monooxygenase activity"/>
    <property type="evidence" value="ECO:0007669"/>
    <property type="project" value="UniProtKB-KW"/>
</dbReference>
<comment type="similarity">
    <text evidence="2">Belongs to the binding-protein-dependent transport system permease family. FecCD subfamily.</text>
</comment>
<dbReference type="GO" id="GO:0033214">
    <property type="term" value="P:siderophore-iron import into cell"/>
    <property type="evidence" value="ECO:0007669"/>
    <property type="project" value="TreeGrafter"/>
</dbReference>
<dbReference type="Pfam" id="PF01032">
    <property type="entry name" value="FecCD"/>
    <property type="match status" value="1"/>
</dbReference>
<keyword evidence="5 8" id="KW-0812">Transmembrane</keyword>
<dbReference type="PANTHER" id="PTHR30472:SF37">
    <property type="entry name" value="FE(3+) DICITRATE TRANSPORT SYSTEM PERMEASE PROTEIN FECD-RELATED"/>
    <property type="match status" value="1"/>
</dbReference>
<feature type="transmembrane region" description="Helical" evidence="8">
    <location>
        <begin position="141"/>
        <end position="166"/>
    </location>
</feature>
<feature type="transmembrane region" description="Helical" evidence="8">
    <location>
        <begin position="109"/>
        <end position="129"/>
    </location>
</feature>